<reference evidence="2" key="1">
    <citation type="submission" date="2023-03" db="EMBL/GenBank/DDBJ databases">
        <authorList>
            <person name="Julca I."/>
        </authorList>
    </citation>
    <scope>NUCLEOTIDE SEQUENCE</scope>
</reference>
<accession>A0AAV1DII9</accession>
<dbReference type="AlphaFoldDB" id="A0AAV1DII9"/>
<feature type="region of interest" description="Disordered" evidence="1">
    <location>
        <begin position="24"/>
        <end position="47"/>
    </location>
</feature>
<name>A0AAV1DII9_OLDCO</name>
<evidence type="ECO:0000313" key="2">
    <source>
        <dbReference type="EMBL" id="CAI9106482.1"/>
    </source>
</evidence>
<proteinExistence type="predicted"/>
<gene>
    <name evidence="2" type="ORF">OLC1_LOCUS14971</name>
</gene>
<evidence type="ECO:0000256" key="1">
    <source>
        <dbReference type="SAM" id="MobiDB-lite"/>
    </source>
</evidence>
<protein>
    <submittedName>
        <fullName evidence="2">OLC1v1005645C2</fullName>
    </submittedName>
</protein>
<sequence>MAWKAAESRFATIIEQLQRQVADQQQHQQTCDNTEEDITGSVDSHKDVDETIEAEEYPVPSALDETKNLTPSIDEIIRRASAPASKSLSDTKKLEMIAAVVEEVEKNSKVVEVVPINIIPPDWNIASTTGGLLMLEKNECTTPPTAISKEADELDGELTKIVEKILNEKPKRRNPARVRQLPERFRIQSVATINRAVTKTKSSSHSMRGLGLELEEQGLTVASMLAAKAFQFFKSYVACVFPRIELVST</sequence>
<organism evidence="2 3">
    <name type="scientific">Oldenlandia corymbosa var. corymbosa</name>
    <dbReference type="NCBI Taxonomy" id="529605"/>
    <lineage>
        <taxon>Eukaryota</taxon>
        <taxon>Viridiplantae</taxon>
        <taxon>Streptophyta</taxon>
        <taxon>Embryophyta</taxon>
        <taxon>Tracheophyta</taxon>
        <taxon>Spermatophyta</taxon>
        <taxon>Magnoliopsida</taxon>
        <taxon>eudicotyledons</taxon>
        <taxon>Gunneridae</taxon>
        <taxon>Pentapetalae</taxon>
        <taxon>asterids</taxon>
        <taxon>lamiids</taxon>
        <taxon>Gentianales</taxon>
        <taxon>Rubiaceae</taxon>
        <taxon>Rubioideae</taxon>
        <taxon>Spermacoceae</taxon>
        <taxon>Hedyotis-Oldenlandia complex</taxon>
        <taxon>Oldenlandia</taxon>
    </lineage>
</organism>
<dbReference type="EMBL" id="OX459122">
    <property type="protein sequence ID" value="CAI9106482.1"/>
    <property type="molecule type" value="Genomic_DNA"/>
</dbReference>
<dbReference type="Proteomes" id="UP001161247">
    <property type="component" value="Chromosome 5"/>
</dbReference>
<evidence type="ECO:0000313" key="3">
    <source>
        <dbReference type="Proteomes" id="UP001161247"/>
    </source>
</evidence>
<keyword evidence="3" id="KW-1185">Reference proteome</keyword>